<reference evidence="1" key="1">
    <citation type="journal article" date="2014" name="Front. Microbiol.">
        <title>High frequency of phylogenetically diverse reductive dehalogenase-homologous genes in deep subseafloor sedimentary metagenomes.</title>
        <authorList>
            <person name="Kawai M."/>
            <person name="Futagami T."/>
            <person name="Toyoda A."/>
            <person name="Takaki Y."/>
            <person name="Nishi S."/>
            <person name="Hori S."/>
            <person name="Arai W."/>
            <person name="Tsubouchi T."/>
            <person name="Morono Y."/>
            <person name="Uchiyama I."/>
            <person name="Ito T."/>
            <person name="Fujiyama A."/>
            <person name="Inagaki F."/>
            <person name="Takami H."/>
        </authorList>
    </citation>
    <scope>NUCLEOTIDE SEQUENCE</scope>
    <source>
        <strain evidence="1">Expedition CK06-06</strain>
    </source>
</reference>
<protein>
    <submittedName>
        <fullName evidence="1">Uncharacterized protein</fullName>
    </submittedName>
</protein>
<gene>
    <name evidence="1" type="ORF">S01H1_38306</name>
</gene>
<accession>X0UY20</accession>
<organism evidence="1">
    <name type="scientific">marine sediment metagenome</name>
    <dbReference type="NCBI Taxonomy" id="412755"/>
    <lineage>
        <taxon>unclassified sequences</taxon>
        <taxon>metagenomes</taxon>
        <taxon>ecological metagenomes</taxon>
    </lineage>
</organism>
<sequence length="70" mass="8208">MNETITEKKISGELTQTPEKVKKRGRKRNFEEIVKEFISPFHVSTNKYELESASADLTSLPSYHYKFKKN</sequence>
<feature type="non-terminal residue" evidence="1">
    <location>
        <position position="70"/>
    </location>
</feature>
<evidence type="ECO:0000313" key="1">
    <source>
        <dbReference type="EMBL" id="GAG04062.1"/>
    </source>
</evidence>
<dbReference type="AlphaFoldDB" id="X0UY20"/>
<comment type="caution">
    <text evidence="1">The sequence shown here is derived from an EMBL/GenBank/DDBJ whole genome shotgun (WGS) entry which is preliminary data.</text>
</comment>
<proteinExistence type="predicted"/>
<name>X0UY20_9ZZZZ</name>
<dbReference type="EMBL" id="BARS01024112">
    <property type="protein sequence ID" value="GAG04062.1"/>
    <property type="molecule type" value="Genomic_DNA"/>
</dbReference>